<keyword evidence="3" id="KW-1185">Reference proteome</keyword>
<feature type="transmembrane region" description="Helical" evidence="1">
    <location>
        <begin position="213"/>
        <end position="231"/>
    </location>
</feature>
<keyword evidence="1" id="KW-1133">Transmembrane helix</keyword>
<feature type="transmembrane region" description="Helical" evidence="1">
    <location>
        <begin position="33"/>
        <end position="51"/>
    </location>
</feature>
<sequence>MANPVLSDKAFNYASSYENDNTMTVNGAINKSIILTLVLILSAMVSVFFVLAANPGLLYPAALGSSIASFILALIMTFKKELSKVFSILYAILEGVAIGAVSYLFNAAYDGIVVQAVFLTFLDLFIMLVLYRFRIIRVTEKFRSVITVSTLCIGLVYLANFIMSFFGARIPFLYGSSPLSIGISIVIVLVASFNLLLDFDFMEKGEQYNMPKYFEWYAAFGLLVTLVWLYLEILKLLSKIRSRD</sequence>
<protein>
    <submittedName>
        <fullName evidence="2">Membrane protein</fullName>
    </submittedName>
</protein>
<dbReference type="Pfam" id="PF12811">
    <property type="entry name" value="BaxI_1"/>
    <property type="match status" value="1"/>
</dbReference>
<dbReference type="AlphaFoldDB" id="A0A0G4K907"/>
<keyword evidence="1" id="KW-0472">Membrane</keyword>
<dbReference type="PIRSF" id="PIRSF009160">
    <property type="entry name" value="UCP009160"/>
    <property type="match status" value="1"/>
</dbReference>
<accession>A0A0G4K907</accession>
<dbReference type="PANTHER" id="PTHR41282">
    <property type="entry name" value="CONSERVED TRANSMEMBRANE PROTEIN-RELATED"/>
    <property type="match status" value="1"/>
</dbReference>
<feature type="transmembrane region" description="Helical" evidence="1">
    <location>
        <begin position="112"/>
        <end position="133"/>
    </location>
</feature>
<dbReference type="PANTHER" id="PTHR41282:SF1">
    <property type="entry name" value="CONSERVED TRANSMEMBRANE PROTEIN-RELATED"/>
    <property type="match status" value="1"/>
</dbReference>
<organism evidence="2 3">
    <name type="scientific">Brachyspira suanatina</name>
    <dbReference type="NCBI Taxonomy" id="381802"/>
    <lineage>
        <taxon>Bacteria</taxon>
        <taxon>Pseudomonadati</taxon>
        <taxon>Spirochaetota</taxon>
        <taxon>Spirochaetia</taxon>
        <taxon>Brachyspirales</taxon>
        <taxon>Brachyspiraceae</taxon>
        <taxon>Brachyspira</taxon>
    </lineage>
</organism>
<keyword evidence="1" id="KW-0812">Transmembrane</keyword>
<dbReference type="EMBL" id="CVLB01000002">
    <property type="protein sequence ID" value="CRF34542.1"/>
    <property type="molecule type" value="Genomic_DNA"/>
</dbReference>
<evidence type="ECO:0000256" key="1">
    <source>
        <dbReference type="SAM" id="Phobius"/>
    </source>
</evidence>
<dbReference type="OrthoDB" id="116480at2"/>
<evidence type="ECO:0000313" key="2">
    <source>
        <dbReference type="EMBL" id="CRF34542.1"/>
    </source>
</evidence>
<gene>
    <name evidence="2" type="ORF">BRSU_2087</name>
</gene>
<dbReference type="Proteomes" id="UP000043763">
    <property type="component" value="Unassembled WGS sequence"/>
</dbReference>
<feature type="transmembrane region" description="Helical" evidence="1">
    <location>
        <begin position="145"/>
        <end position="167"/>
    </location>
</feature>
<name>A0A0G4K907_9SPIR</name>
<proteinExistence type="predicted"/>
<feature type="transmembrane region" description="Helical" evidence="1">
    <location>
        <begin position="179"/>
        <end position="201"/>
    </location>
</feature>
<reference evidence="3" key="1">
    <citation type="submission" date="2015-04" db="EMBL/GenBank/DDBJ databases">
        <authorList>
            <person name="Mushtaq Mamoona"/>
        </authorList>
    </citation>
    <scope>NUCLEOTIDE SEQUENCE [LARGE SCALE GENOMIC DNA]</scope>
    <source>
        <strain evidence="3">AN4859/03</strain>
    </source>
</reference>
<evidence type="ECO:0000313" key="3">
    <source>
        <dbReference type="Proteomes" id="UP000043763"/>
    </source>
</evidence>
<dbReference type="InterPro" id="IPR010539">
    <property type="entry name" value="BaxI_1-like"/>
</dbReference>
<dbReference type="RefSeq" id="WP_048595276.1">
    <property type="nucleotide sequence ID" value="NZ_CVLB01000002.1"/>
</dbReference>
<feature type="transmembrane region" description="Helical" evidence="1">
    <location>
        <begin position="85"/>
        <end position="106"/>
    </location>
</feature>
<feature type="transmembrane region" description="Helical" evidence="1">
    <location>
        <begin position="57"/>
        <end position="78"/>
    </location>
</feature>